<evidence type="ECO:0000313" key="2">
    <source>
        <dbReference type="EMBL" id="MBD1271664.1"/>
    </source>
</evidence>
<dbReference type="RefSeq" id="WP_179424083.1">
    <property type="nucleotide sequence ID" value="NZ_BAAAMP010000003.1"/>
</dbReference>
<evidence type="ECO:0000313" key="3">
    <source>
        <dbReference type="EMBL" id="NYI37590.1"/>
    </source>
</evidence>
<dbReference type="Pfam" id="PF03364">
    <property type="entry name" value="Polyketide_cyc"/>
    <property type="match status" value="1"/>
</dbReference>
<dbReference type="AlphaFoldDB" id="A0A8I0FVZ5"/>
<organism evidence="2 5">
    <name type="scientific">Aeromicrobium tamlense</name>
    <dbReference type="NCBI Taxonomy" id="375541"/>
    <lineage>
        <taxon>Bacteria</taxon>
        <taxon>Bacillati</taxon>
        <taxon>Actinomycetota</taxon>
        <taxon>Actinomycetes</taxon>
        <taxon>Propionibacteriales</taxon>
        <taxon>Nocardioidaceae</taxon>
        <taxon>Aeromicrobium</taxon>
    </lineage>
</organism>
<name>A0A8I0FVZ5_9ACTN</name>
<dbReference type="Gene3D" id="3.30.530.20">
    <property type="match status" value="1"/>
</dbReference>
<proteinExistence type="predicted"/>
<dbReference type="InterPro" id="IPR023393">
    <property type="entry name" value="START-like_dom_sf"/>
</dbReference>
<dbReference type="PANTHER" id="PTHR39683">
    <property type="entry name" value="CONSERVED PROTEIN TB16.3"/>
    <property type="match status" value="1"/>
</dbReference>
<gene>
    <name evidence="3" type="ORF">BJ975_000965</name>
    <name evidence="2" type="ORF">IDH50_15575</name>
</gene>
<keyword evidence="4" id="KW-1185">Reference proteome</keyword>
<reference evidence="3 4" key="1">
    <citation type="submission" date="2020-07" db="EMBL/GenBank/DDBJ databases">
        <title>Sequencing the genomes of 1000 actinobacteria strains.</title>
        <authorList>
            <person name="Klenk H.-P."/>
        </authorList>
    </citation>
    <scope>NUCLEOTIDE SEQUENCE [LARGE SCALE GENOMIC DNA]</scope>
    <source>
        <strain evidence="3 4">DSM 19087</strain>
    </source>
</reference>
<evidence type="ECO:0000259" key="1">
    <source>
        <dbReference type="Pfam" id="PF03364"/>
    </source>
</evidence>
<dbReference type="InterPro" id="IPR005031">
    <property type="entry name" value="COQ10_START"/>
</dbReference>
<dbReference type="EMBL" id="JACBZN010000001">
    <property type="protein sequence ID" value="NYI37590.1"/>
    <property type="molecule type" value="Genomic_DNA"/>
</dbReference>
<comment type="caution">
    <text evidence="2">The sequence shown here is derived from an EMBL/GenBank/DDBJ whole genome shotgun (WGS) entry which is preliminary data.</text>
</comment>
<dbReference type="PANTHER" id="PTHR39683:SF4">
    <property type="entry name" value="COENZYME Q-BINDING PROTEIN COQ10 START DOMAIN-CONTAINING PROTEIN"/>
    <property type="match status" value="1"/>
</dbReference>
<dbReference type="Proteomes" id="UP000587211">
    <property type="component" value="Unassembled WGS sequence"/>
</dbReference>
<accession>A0A8I0FVZ5</accession>
<dbReference type="SUPFAM" id="SSF55961">
    <property type="entry name" value="Bet v1-like"/>
    <property type="match status" value="1"/>
</dbReference>
<dbReference type="Proteomes" id="UP000659061">
    <property type="component" value="Unassembled WGS sequence"/>
</dbReference>
<evidence type="ECO:0000313" key="4">
    <source>
        <dbReference type="Proteomes" id="UP000587211"/>
    </source>
</evidence>
<evidence type="ECO:0000313" key="5">
    <source>
        <dbReference type="Proteomes" id="UP000659061"/>
    </source>
</evidence>
<dbReference type="EMBL" id="JACWMT010000003">
    <property type="protein sequence ID" value="MBD1271664.1"/>
    <property type="molecule type" value="Genomic_DNA"/>
</dbReference>
<protein>
    <submittedName>
        <fullName evidence="3">Ribosome-associated toxin RatA of RatAB toxin-antitoxin module</fullName>
    </submittedName>
    <submittedName>
        <fullName evidence="2">SRPBCC family protein</fullName>
    </submittedName>
</protein>
<dbReference type="CDD" id="cd07819">
    <property type="entry name" value="SRPBCC_2"/>
    <property type="match status" value="1"/>
</dbReference>
<feature type="domain" description="Coenzyme Q-binding protein COQ10 START" evidence="1">
    <location>
        <begin position="10"/>
        <end position="139"/>
    </location>
</feature>
<reference evidence="2" key="2">
    <citation type="submission" date="2020-09" db="EMBL/GenBank/DDBJ databases">
        <title>Novel species in genus Aeromicrobium.</title>
        <authorList>
            <person name="Zhang G."/>
        </authorList>
    </citation>
    <scope>NUCLEOTIDE SEQUENCE</scope>
    <source>
        <strain evidence="2">SSW1-57</strain>
    </source>
</reference>
<sequence length="149" mass="16389">MARTVSDIVIEAPAGDVMSVIAAFDDYPDWATGMREVTVLATDAAGRPLDVRFVVDSAPIRDTFTLRYDWRDERLVTWSLVPADETMLSGMDGSYSLDSVADDKTRVTYQLAVDLKLPLLGMLKRKAEKVIVDTALKGLKRRVEGHAGG</sequence>